<dbReference type="EMBL" id="JAKKPZ010000319">
    <property type="protein sequence ID" value="KAI1696573.1"/>
    <property type="molecule type" value="Genomic_DNA"/>
</dbReference>
<name>A0AAD4MNZ6_9BILA</name>
<feature type="chain" id="PRO_5041977825" evidence="2">
    <location>
        <begin position="29"/>
        <end position="201"/>
    </location>
</feature>
<dbReference type="Pfam" id="PF06579">
    <property type="entry name" value="Ly-6_related"/>
    <property type="match status" value="1"/>
</dbReference>
<dbReference type="GO" id="GO:0042048">
    <property type="term" value="P:olfactory behavior"/>
    <property type="evidence" value="ECO:0007669"/>
    <property type="project" value="TreeGrafter"/>
</dbReference>
<keyword evidence="1" id="KW-0472">Membrane</keyword>
<accession>A0AAD4MNZ6</accession>
<sequence length="201" mass="22401">MQICLPPRTTASLVLLLNLVCSFEGARAVYKCYNCMSRYYGLTWQFAGYSNIYYEPTAFNDNCENPTRRGADVVPHTYCDDHSNCISMVEDLKIGTGARGYIRGCWSNIFRHGFNRTGLAGHLRQHTMCKTFNSSDLSAGGSKGGKLFDSTVRVCSCSGNMCNGNAFDTAAAFRNSNPINYFAIISFIVTYLIHFTSILRH</sequence>
<keyword evidence="1" id="KW-0812">Transmembrane</keyword>
<reference evidence="3" key="1">
    <citation type="submission" date="2022-01" db="EMBL/GenBank/DDBJ databases">
        <title>Genome Sequence Resource for Two Populations of Ditylenchus destructor, the Migratory Endoparasitic Phytonematode.</title>
        <authorList>
            <person name="Zhang H."/>
            <person name="Lin R."/>
            <person name="Xie B."/>
        </authorList>
    </citation>
    <scope>NUCLEOTIDE SEQUENCE</scope>
    <source>
        <strain evidence="3">BazhouSP</strain>
    </source>
</reference>
<keyword evidence="2" id="KW-0732">Signal</keyword>
<dbReference type="Proteomes" id="UP001201812">
    <property type="component" value="Unassembled WGS sequence"/>
</dbReference>
<dbReference type="GO" id="GO:1990834">
    <property type="term" value="P:response to odorant"/>
    <property type="evidence" value="ECO:0007669"/>
    <property type="project" value="TreeGrafter"/>
</dbReference>
<evidence type="ECO:0000256" key="2">
    <source>
        <dbReference type="SAM" id="SignalP"/>
    </source>
</evidence>
<feature type="signal peptide" evidence="2">
    <location>
        <begin position="1"/>
        <end position="28"/>
    </location>
</feature>
<dbReference type="PANTHER" id="PTHR34722:SF2">
    <property type="entry name" value="HOMOLOG OF ODR-2 (TWO)"/>
    <property type="match status" value="1"/>
</dbReference>
<evidence type="ECO:0000256" key="1">
    <source>
        <dbReference type="SAM" id="Phobius"/>
    </source>
</evidence>
<feature type="transmembrane region" description="Helical" evidence="1">
    <location>
        <begin position="179"/>
        <end position="199"/>
    </location>
</feature>
<proteinExistence type="predicted"/>
<protein>
    <submittedName>
        <fullName evidence="3">Ly-6-related protein domain-containing protein</fullName>
    </submittedName>
</protein>
<organism evidence="3 4">
    <name type="scientific">Ditylenchus destructor</name>
    <dbReference type="NCBI Taxonomy" id="166010"/>
    <lineage>
        <taxon>Eukaryota</taxon>
        <taxon>Metazoa</taxon>
        <taxon>Ecdysozoa</taxon>
        <taxon>Nematoda</taxon>
        <taxon>Chromadorea</taxon>
        <taxon>Rhabditida</taxon>
        <taxon>Tylenchina</taxon>
        <taxon>Tylenchomorpha</taxon>
        <taxon>Sphaerularioidea</taxon>
        <taxon>Anguinidae</taxon>
        <taxon>Anguininae</taxon>
        <taxon>Ditylenchus</taxon>
    </lineage>
</organism>
<dbReference type="AlphaFoldDB" id="A0AAD4MNZ6"/>
<dbReference type="GO" id="GO:0030424">
    <property type="term" value="C:axon"/>
    <property type="evidence" value="ECO:0007669"/>
    <property type="project" value="TreeGrafter"/>
</dbReference>
<comment type="caution">
    <text evidence="3">The sequence shown here is derived from an EMBL/GenBank/DDBJ whole genome shotgun (WGS) entry which is preliminary data.</text>
</comment>
<evidence type="ECO:0000313" key="3">
    <source>
        <dbReference type="EMBL" id="KAI1696573.1"/>
    </source>
</evidence>
<dbReference type="InterPro" id="IPR010558">
    <property type="entry name" value="Ly-6-related"/>
</dbReference>
<dbReference type="GO" id="GO:0043025">
    <property type="term" value="C:neuronal cell body"/>
    <property type="evidence" value="ECO:0007669"/>
    <property type="project" value="TreeGrafter"/>
</dbReference>
<keyword evidence="1" id="KW-1133">Transmembrane helix</keyword>
<keyword evidence="4" id="KW-1185">Reference proteome</keyword>
<gene>
    <name evidence="3" type="ORF">DdX_18971</name>
</gene>
<evidence type="ECO:0000313" key="4">
    <source>
        <dbReference type="Proteomes" id="UP001201812"/>
    </source>
</evidence>
<dbReference type="PANTHER" id="PTHR34722">
    <property type="entry name" value="HOMOLOG OF ODR-2 (TWO)-RELATED"/>
    <property type="match status" value="1"/>
</dbReference>